<organism evidence="3 4">
    <name type="scientific">Amycolatopsis rhizosphaerae</name>
    <dbReference type="NCBI Taxonomy" id="2053003"/>
    <lineage>
        <taxon>Bacteria</taxon>
        <taxon>Bacillati</taxon>
        <taxon>Actinomycetota</taxon>
        <taxon>Actinomycetes</taxon>
        <taxon>Pseudonocardiales</taxon>
        <taxon>Pseudonocardiaceae</taxon>
        <taxon>Amycolatopsis</taxon>
    </lineage>
</organism>
<dbReference type="AlphaFoldDB" id="A0A558A8S7"/>
<reference evidence="3 4" key="2">
    <citation type="submission" date="2019-08" db="EMBL/GenBank/DDBJ databases">
        <title>Amycolatopsis acidicola sp. nov., isolated from peat swamp forest soil.</title>
        <authorList>
            <person name="Srisuk N."/>
        </authorList>
    </citation>
    <scope>NUCLEOTIDE SEQUENCE [LARGE SCALE GENOMIC DNA]</scope>
    <source>
        <strain evidence="3 4">TBRC 6029</strain>
    </source>
</reference>
<dbReference type="Proteomes" id="UP000320011">
    <property type="component" value="Unassembled WGS sequence"/>
</dbReference>
<evidence type="ECO:0000313" key="4">
    <source>
        <dbReference type="Proteomes" id="UP000320011"/>
    </source>
</evidence>
<feature type="compositionally biased region" description="Low complexity" evidence="1">
    <location>
        <begin position="18"/>
        <end position="38"/>
    </location>
</feature>
<feature type="transmembrane region" description="Helical" evidence="2">
    <location>
        <begin position="257"/>
        <end position="276"/>
    </location>
</feature>
<proteinExistence type="predicted"/>
<evidence type="ECO:0000256" key="1">
    <source>
        <dbReference type="SAM" id="MobiDB-lite"/>
    </source>
</evidence>
<feature type="region of interest" description="Disordered" evidence="1">
    <location>
        <begin position="1"/>
        <end position="38"/>
    </location>
</feature>
<dbReference type="EMBL" id="VJWX01000622">
    <property type="protein sequence ID" value="TVT20665.1"/>
    <property type="molecule type" value="Genomic_DNA"/>
</dbReference>
<keyword evidence="2" id="KW-0472">Membrane</keyword>
<evidence type="ECO:0000256" key="2">
    <source>
        <dbReference type="SAM" id="Phobius"/>
    </source>
</evidence>
<keyword evidence="4" id="KW-1185">Reference proteome</keyword>
<comment type="caution">
    <text evidence="3">The sequence shown here is derived from an EMBL/GenBank/DDBJ whole genome shotgun (WGS) entry which is preliminary data.</text>
</comment>
<reference evidence="3 4" key="1">
    <citation type="submission" date="2019-07" db="EMBL/GenBank/DDBJ databases">
        <authorList>
            <person name="Duangmal K."/>
            <person name="Teo W.F.A."/>
        </authorList>
    </citation>
    <scope>NUCLEOTIDE SEQUENCE [LARGE SCALE GENOMIC DNA]</scope>
    <source>
        <strain evidence="3 4">TBRC 6029</strain>
    </source>
</reference>
<protein>
    <submittedName>
        <fullName evidence="3">DUF1345 domain-containing protein</fullName>
    </submittedName>
</protein>
<feature type="transmembrane region" description="Helical" evidence="2">
    <location>
        <begin position="102"/>
        <end position="121"/>
    </location>
</feature>
<feature type="transmembrane region" description="Helical" evidence="2">
    <location>
        <begin position="165"/>
        <end position="188"/>
    </location>
</feature>
<evidence type="ECO:0000313" key="3">
    <source>
        <dbReference type="EMBL" id="TVT20665.1"/>
    </source>
</evidence>
<gene>
    <name evidence="3" type="ORF">FNH05_34395</name>
</gene>
<accession>A0A558A8S7</accession>
<feature type="transmembrane region" description="Helical" evidence="2">
    <location>
        <begin position="133"/>
        <end position="153"/>
    </location>
</feature>
<keyword evidence="2" id="KW-1133">Transmembrane helix</keyword>
<sequence>MSSAFSTPPPRSFRSARRPATSTSTPSSPRSRTSDPTRLVTAGRLVVGRYRLGVNSSEEEEPPPAWRAPSRGEHRWLAVTVVVSTLVLQLLLPNELVLRPGWLLPAVSGLLVVALMLINPGRVDQRTRLDRGVALSLVAAVSVTNGASAVQLVEGIVSASITDRPASILVSAAIVYWTNIVVFSLWYWEFDRGGPGQRATGTAEYPDFMFPQMSSPEFAPRGWKPTYADYLYLSFTNATAFSPTDVMPLRRWAKVTMMLQSSVSLILALLVVAWAINAIHS</sequence>
<name>A0A558A8S7_9PSEU</name>
<keyword evidence="2" id="KW-0812">Transmembrane</keyword>
<dbReference type="OrthoDB" id="5402524at2"/>